<dbReference type="PANTHER" id="PTHR31273:SF0">
    <property type="entry name" value="PHOSPHOKETOLASE-RELATED"/>
    <property type="match status" value="1"/>
</dbReference>
<dbReference type="InterPro" id="IPR018970">
    <property type="entry name" value="Xul5P/Fru6P_PKetolase_N"/>
</dbReference>
<evidence type="ECO:0000256" key="1">
    <source>
        <dbReference type="ARBA" id="ARBA00001964"/>
    </source>
</evidence>
<dbReference type="InterPro" id="IPR019790">
    <property type="entry name" value="Xul5P/Fru6P_PKetolase_CS"/>
</dbReference>
<dbReference type="InterPro" id="IPR029061">
    <property type="entry name" value="THDP-binding"/>
</dbReference>
<keyword evidence="4 5" id="KW-0456">Lyase</keyword>
<dbReference type="InterPro" id="IPR005593">
    <property type="entry name" value="Xul5P/Fru6P_PKetolase"/>
</dbReference>
<dbReference type="NCBIfam" id="NF003621">
    <property type="entry name" value="PRK05261.1-6"/>
    <property type="match status" value="1"/>
</dbReference>
<dbReference type="Pfam" id="PF03894">
    <property type="entry name" value="XFP"/>
    <property type="match status" value="1"/>
</dbReference>
<dbReference type="Gene3D" id="3.40.50.920">
    <property type="match status" value="1"/>
</dbReference>
<evidence type="ECO:0000256" key="6">
    <source>
        <dbReference type="SAM" id="MobiDB-lite"/>
    </source>
</evidence>
<dbReference type="InterPro" id="IPR023962">
    <property type="entry name" value="Phosphoketolase"/>
</dbReference>
<dbReference type="Proteomes" id="UP000756387">
    <property type="component" value="Unassembled WGS sequence"/>
</dbReference>
<dbReference type="EC" id="4.1.2.-" evidence="5"/>
<sequence length="815" mass="91274">MDGRNVTTSTISRRPLGRAELRRIDAWWRAANYLSVGQIYLMDNPLLREPLRPEHVKPRLLGHWGTTPGLNFMYAHLNRAIAARDLDMMYVMGPGHGGPGPVAAGWLEGTYSEVYPDIGRDLRGMHRLFQQFSFPGGIPSHVAPETPGSIHEGGELGYSLSHAYGAAFDNPGLVVAAVVGDGEAETGPLAASWHSNKFVDPRRDGAVLPILHLNGYKIANPTLLARIPADELTSLMRGYGHAPYMVEGSEPEEMHQSFAATLDHCLDEIGDIQHEARTARRQPVARRPWPMIVLRSPKGWTGPATVDGQQVEGSWRSHQVPFARAREDDSHRAVLEEWMRSYRPEELFTAEGAPVPEIADLHPAGDRRMSATPHANGGLLLRDLQMPDFREYAVEVETPGTGAVEATRVLGGFLRDVMAANMDRFRLFSPDENNSNRLQDVLDVTGRTWNAETLPGDDHLAVDGRVMEILSEHTCEGWLEGYLLTGRHGLFSCYEAFIHLVDSMFNQHAKWLKVSNDIVWRRPIASLNYLLTSHVWRQDHNGFSHQDPGFVDHVVNKKSDVVRVYFPPDANTLLSVTDHCLRSRQYVNVIVAGKQPALQYLTMDEAIVHCTKGIGIWEWASTHPDAEPDVVLGCAGEVPTMEALAAVDLLRGFFPDLAVRFVNVVDLMRLQDEREHPHGISDAAFDALFTKDKPVIFAYHGYPTLIHRLTYRRHNHHNLHVRGYKEEGTTTTPFDMTVLNQIDRFNLAMDVIDRVPRLQAVGGPVREALRDKLVEHRSYIRAQGEDLPEVQDWQWRPGPGPRTETSDPAQNAPEG</sequence>
<dbReference type="Pfam" id="PF09364">
    <property type="entry name" value="XFP_N"/>
    <property type="match status" value="1"/>
</dbReference>
<name>A0ABR9RU38_9ACTN</name>
<evidence type="ECO:0000256" key="4">
    <source>
        <dbReference type="ARBA" id="ARBA00023239"/>
    </source>
</evidence>
<evidence type="ECO:0000259" key="8">
    <source>
        <dbReference type="Pfam" id="PF09364"/>
    </source>
</evidence>
<evidence type="ECO:0000256" key="2">
    <source>
        <dbReference type="ARBA" id="ARBA00005623"/>
    </source>
</evidence>
<evidence type="ECO:0000256" key="5">
    <source>
        <dbReference type="HAMAP-Rule" id="MF_01403"/>
    </source>
</evidence>
<dbReference type="InterPro" id="IPR019789">
    <property type="entry name" value="Xul5P/Fru6P_PKetolase_ThDP_BS"/>
</dbReference>
<reference evidence="9 10" key="1">
    <citation type="submission" date="2020-10" db="EMBL/GenBank/DDBJ databases">
        <title>Nocardioides sp. isolated from sludge.</title>
        <authorList>
            <person name="Zhang X."/>
        </authorList>
    </citation>
    <scope>NUCLEOTIDE SEQUENCE [LARGE SCALE GENOMIC DNA]</scope>
    <source>
        <strain evidence="9 10">Y6</strain>
    </source>
</reference>
<dbReference type="CDD" id="cd02011">
    <property type="entry name" value="TPP_PK"/>
    <property type="match status" value="1"/>
</dbReference>
<dbReference type="PANTHER" id="PTHR31273">
    <property type="entry name" value="PHOSPHOKETOLASE-RELATED"/>
    <property type="match status" value="1"/>
</dbReference>
<dbReference type="RefSeq" id="WP_193638430.1">
    <property type="nucleotide sequence ID" value="NZ_JADCSA010000009.1"/>
</dbReference>
<evidence type="ECO:0000256" key="3">
    <source>
        <dbReference type="ARBA" id="ARBA00023052"/>
    </source>
</evidence>
<comment type="caution">
    <text evidence="9">The sequence shown here is derived from an EMBL/GenBank/DDBJ whole genome shotgun (WGS) entry which is preliminary data.</text>
</comment>
<dbReference type="Pfam" id="PF09363">
    <property type="entry name" value="XFP_C"/>
    <property type="match status" value="1"/>
</dbReference>
<dbReference type="PROSITE" id="PS60002">
    <property type="entry name" value="PHOSPHOKETOLASE_1"/>
    <property type="match status" value="1"/>
</dbReference>
<keyword evidence="10" id="KW-1185">Reference proteome</keyword>
<dbReference type="NCBIfam" id="NF003617">
    <property type="entry name" value="PRK05261.1-2"/>
    <property type="match status" value="1"/>
</dbReference>
<dbReference type="InterPro" id="IPR009014">
    <property type="entry name" value="Transketo_C/PFOR_II"/>
</dbReference>
<dbReference type="InterPro" id="IPR018969">
    <property type="entry name" value="Xul5P/Fru6P_PKetolase_C"/>
</dbReference>
<dbReference type="PROSITE" id="PS60003">
    <property type="entry name" value="PHOSPHOKETOLASE_2"/>
    <property type="match status" value="1"/>
</dbReference>
<dbReference type="EMBL" id="JADCSA010000009">
    <property type="protein sequence ID" value="MBE7325099.1"/>
    <property type="molecule type" value="Genomic_DNA"/>
</dbReference>
<keyword evidence="3 5" id="KW-0786">Thiamine pyrophosphate</keyword>
<dbReference type="SUPFAM" id="SSF52518">
    <property type="entry name" value="Thiamin diphosphate-binding fold (THDP-binding)"/>
    <property type="match status" value="2"/>
</dbReference>
<organism evidence="9 10">
    <name type="scientific">Nocardioides malaquae</name>
    <dbReference type="NCBI Taxonomy" id="2773426"/>
    <lineage>
        <taxon>Bacteria</taxon>
        <taxon>Bacillati</taxon>
        <taxon>Actinomycetota</taxon>
        <taxon>Actinomycetes</taxon>
        <taxon>Propionibacteriales</taxon>
        <taxon>Nocardioidaceae</taxon>
        <taxon>Nocardioides</taxon>
    </lineage>
</organism>
<dbReference type="PIRSF" id="PIRSF017245">
    <property type="entry name" value="Phosphoketolase"/>
    <property type="match status" value="1"/>
</dbReference>
<feature type="domain" description="Xylulose 5-phosphate/Fructose 6-phosphate phosphoketolase C-terminal" evidence="7">
    <location>
        <begin position="594"/>
        <end position="795"/>
    </location>
</feature>
<evidence type="ECO:0000313" key="9">
    <source>
        <dbReference type="EMBL" id="MBE7325099.1"/>
    </source>
</evidence>
<protein>
    <recommendedName>
        <fullName evidence="5">Probable phosphoketolase</fullName>
        <ecNumber evidence="5">4.1.2.-</ecNumber>
    </recommendedName>
</protein>
<feature type="domain" description="Xylulose 5-phosphate/Fructose 6-phosphate phosphoketolase N-terminal" evidence="8">
    <location>
        <begin position="19"/>
        <end position="379"/>
    </location>
</feature>
<feature type="region of interest" description="Disordered" evidence="6">
    <location>
        <begin position="788"/>
        <end position="815"/>
    </location>
</feature>
<accession>A0ABR9RU38</accession>
<evidence type="ECO:0000313" key="10">
    <source>
        <dbReference type="Proteomes" id="UP000756387"/>
    </source>
</evidence>
<dbReference type="Gene3D" id="3.40.50.970">
    <property type="match status" value="2"/>
</dbReference>
<comment type="cofactor">
    <cofactor evidence="1 5">
        <name>thiamine diphosphate</name>
        <dbReference type="ChEBI" id="CHEBI:58937"/>
    </cofactor>
</comment>
<dbReference type="HAMAP" id="MF_01403">
    <property type="entry name" value="Phosphoketolase"/>
    <property type="match status" value="1"/>
</dbReference>
<comment type="similarity">
    <text evidence="2 5">Belongs to the XFP family.</text>
</comment>
<dbReference type="NCBIfam" id="NF003619">
    <property type="entry name" value="PRK05261.1-4"/>
    <property type="match status" value="1"/>
</dbReference>
<evidence type="ECO:0000259" key="7">
    <source>
        <dbReference type="Pfam" id="PF09363"/>
    </source>
</evidence>
<gene>
    <name evidence="9" type="ORF">IEQ44_10555</name>
</gene>
<proteinExistence type="inferred from homology"/>